<dbReference type="Pfam" id="PF04951">
    <property type="entry name" value="Peptidase_M55"/>
    <property type="match status" value="1"/>
</dbReference>
<dbReference type="OrthoDB" id="9785420at2"/>
<dbReference type="RefSeq" id="WP_116882332.1">
    <property type="nucleotide sequence ID" value="NZ_CABMMC010000017.1"/>
</dbReference>
<dbReference type="Proteomes" id="UP000245959">
    <property type="component" value="Unassembled WGS sequence"/>
</dbReference>
<dbReference type="InterPro" id="IPR036177">
    <property type="entry name" value="Peptidase_M55_sf"/>
</dbReference>
<sequence>MKVYIFCDIEGISGIAGGCYIDNSRPELLAAARRFMAGDINACVEGCFRAGADEVVVRDGHGSGFNVTCEMIDPRADLVQGVAPRCRFPGAEGADAMILLGYHAMAGAAGAVLEHSYSAAGFQTLRFNGRPVGEIGLDIRIAAEHGIPVVMVSGDDKACREAEEWLPGVTTCQVKTGYDTHCARLIAPERAHRLIAERTTEALRRRTSVRMPELEYPVTLRWELVERHAVPTGPDVTVIDARTYEKSGDSVEKLLIW</sequence>
<dbReference type="InterPro" id="IPR007035">
    <property type="entry name" value="Peptidase_M55"/>
</dbReference>
<dbReference type="GeneID" id="78293668"/>
<dbReference type="EMBL" id="JABAEW010000027">
    <property type="protein sequence ID" value="NMD87597.1"/>
    <property type="molecule type" value="Genomic_DNA"/>
</dbReference>
<protein>
    <submittedName>
        <fullName evidence="2">D-amino peptidase</fullName>
    </submittedName>
    <submittedName>
        <fullName evidence="1">M55 family metallopeptidase</fullName>
    </submittedName>
</protein>
<dbReference type="InterPro" id="IPR027476">
    <property type="entry name" value="DppA_N"/>
</dbReference>
<reference evidence="2 3" key="1">
    <citation type="submission" date="2018-04" db="EMBL/GenBank/DDBJ databases">
        <title>Genomic Encyclopedia of Type Strains, Phase IV (KMG-IV): sequencing the most valuable type-strain genomes for metagenomic binning, comparative biology and taxonomic classification.</title>
        <authorList>
            <person name="Goeker M."/>
        </authorList>
    </citation>
    <scope>NUCLEOTIDE SEQUENCE [LARGE SCALE GENOMIC DNA]</scope>
    <source>
        <strain evidence="2 3">DSM 14823</strain>
    </source>
</reference>
<accession>A0A2U1BBA6</accession>
<reference evidence="1 4" key="2">
    <citation type="submission" date="2020-04" db="EMBL/GenBank/DDBJ databases">
        <authorList>
            <person name="Hitch T.C.A."/>
            <person name="Wylensek D."/>
            <person name="Clavel T."/>
        </authorList>
    </citation>
    <scope>NUCLEOTIDE SEQUENCE [LARGE SCALE GENOMIC DNA]</scope>
    <source>
        <strain evidence="1 4">COR2-253-APC-1A</strain>
    </source>
</reference>
<organism evidence="2 3">
    <name type="scientific">Victivallis vadensis</name>
    <dbReference type="NCBI Taxonomy" id="172901"/>
    <lineage>
        <taxon>Bacteria</taxon>
        <taxon>Pseudomonadati</taxon>
        <taxon>Lentisphaerota</taxon>
        <taxon>Lentisphaeria</taxon>
        <taxon>Victivallales</taxon>
        <taxon>Victivallaceae</taxon>
        <taxon>Victivallis</taxon>
    </lineage>
</organism>
<evidence type="ECO:0000313" key="2">
    <source>
        <dbReference type="EMBL" id="PVY45936.1"/>
    </source>
</evidence>
<evidence type="ECO:0000313" key="1">
    <source>
        <dbReference type="EMBL" id="NMD87597.1"/>
    </source>
</evidence>
<dbReference type="Gene3D" id="3.30.1360.130">
    <property type="entry name" value="Dipeptide transport protein"/>
    <property type="match status" value="1"/>
</dbReference>
<dbReference type="SUPFAM" id="SSF63992">
    <property type="entry name" value="Dipeptide transport protein"/>
    <property type="match status" value="1"/>
</dbReference>
<name>A0A2U1BBA6_9BACT</name>
<comment type="caution">
    <text evidence="2">The sequence shown here is derived from an EMBL/GenBank/DDBJ whole genome shotgun (WGS) entry which is preliminary data.</text>
</comment>
<gene>
    <name evidence="2" type="ORF">C8D82_101133</name>
    <name evidence="1" type="ORF">HF882_13490</name>
</gene>
<dbReference type="EMBL" id="QEKH01000001">
    <property type="protein sequence ID" value="PVY45936.1"/>
    <property type="molecule type" value="Genomic_DNA"/>
</dbReference>
<dbReference type="Proteomes" id="UP000576225">
    <property type="component" value="Unassembled WGS sequence"/>
</dbReference>
<evidence type="ECO:0000313" key="4">
    <source>
        <dbReference type="Proteomes" id="UP000576225"/>
    </source>
</evidence>
<dbReference type="Gene3D" id="3.40.50.10780">
    <property type="entry name" value="Dipeptide transport protein"/>
    <property type="match status" value="1"/>
</dbReference>
<dbReference type="AlphaFoldDB" id="A0A2U1BBA6"/>
<evidence type="ECO:0000313" key="3">
    <source>
        <dbReference type="Proteomes" id="UP000245959"/>
    </source>
</evidence>
<keyword evidence="3" id="KW-1185">Reference proteome</keyword>
<proteinExistence type="predicted"/>